<accession>A0ABS0F232</accession>
<keyword evidence="2" id="KW-0479">Metal-binding</keyword>
<evidence type="ECO:0000256" key="2">
    <source>
        <dbReference type="ARBA" id="ARBA00022723"/>
    </source>
</evidence>
<comment type="caution">
    <text evidence="3">The sequence shown here is derived from an EMBL/GenBank/DDBJ whole genome shotgun (WGS) entry which is preliminary data.</text>
</comment>
<dbReference type="SUPFAM" id="SSF109854">
    <property type="entry name" value="DinB/YfiT-like putative metalloenzymes"/>
    <property type="match status" value="1"/>
</dbReference>
<proteinExistence type="inferred from homology"/>
<dbReference type="InterPro" id="IPR034660">
    <property type="entry name" value="DinB/YfiT-like"/>
</dbReference>
<reference evidence="3 4" key="1">
    <citation type="submission" date="2020-11" db="EMBL/GenBank/DDBJ databases">
        <title>Genomic insight of Alicyclobacillus mali FL 18 reveals a new arsenic-resistant strain, with potential in environmental biotechnology.</title>
        <authorList>
            <person name="Fiorentino G."/>
            <person name="Gallo G."/>
            <person name="Aulitto M."/>
        </authorList>
    </citation>
    <scope>NUCLEOTIDE SEQUENCE [LARGE SCALE GENOMIC DNA]</scope>
    <source>
        <strain evidence="3 4">FL 18</strain>
    </source>
</reference>
<sequence>MNESYTEGARVVNVLRQQYEWIRATRETLFVFLEQIPARHLHTALPGFGSGSIIRTHIHVADCYLYWLGRFGLGQNDFVFASEEEIIGSDVKRVRKRFDLVNETVERFVQVHDGQWDWTICCDVRWQEEPVKTTPLWLLTHAVTHEFHHKGQIVAMARHLGHVPPDTDLVLP</sequence>
<protein>
    <submittedName>
        <fullName evidence="3">DinB family protein</fullName>
    </submittedName>
</protein>
<dbReference type="PANTHER" id="PTHR37302:SF3">
    <property type="entry name" value="DAMAGE-INDUCIBLE PROTEIN DINB"/>
    <property type="match status" value="1"/>
</dbReference>
<dbReference type="InterPro" id="IPR007837">
    <property type="entry name" value="DinB"/>
</dbReference>
<dbReference type="Gene3D" id="1.20.120.450">
    <property type="entry name" value="dinb family like domain"/>
    <property type="match status" value="1"/>
</dbReference>
<dbReference type="Pfam" id="PF05163">
    <property type="entry name" value="DinB"/>
    <property type="match status" value="1"/>
</dbReference>
<evidence type="ECO:0000313" key="3">
    <source>
        <dbReference type="EMBL" id="MBF8377349.1"/>
    </source>
</evidence>
<organism evidence="3 4">
    <name type="scientific">Alicyclobacillus mali</name>
    <name type="common">ex Roth et al. 2021</name>
    <dbReference type="NCBI Taxonomy" id="1123961"/>
    <lineage>
        <taxon>Bacteria</taxon>
        <taxon>Bacillati</taxon>
        <taxon>Bacillota</taxon>
        <taxon>Bacilli</taxon>
        <taxon>Bacillales</taxon>
        <taxon>Alicyclobacillaceae</taxon>
        <taxon>Alicyclobacillus</taxon>
    </lineage>
</organism>
<dbReference type="PANTHER" id="PTHR37302">
    <property type="entry name" value="SLR1116 PROTEIN"/>
    <property type="match status" value="1"/>
</dbReference>
<evidence type="ECO:0000313" key="4">
    <source>
        <dbReference type="Proteomes" id="UP000642910"/>
    </source>
</evidence>
<dbReference type="EMBL" id="JADPKZ010000035">
    <property type="protein sequence ID" value="MBF8377349.1"/>
    <property type="molecule type" value="Genomic_DNA"/>
</dbReference>
<comment type="similarity">
    <text evidence="1">Belongs to the DinB family.</text>
</comment>
<name>A0ABS0F232_9BACL</name>
<gene>
    <name evidence="3" type="ORF">IW967_05615</name>
</gene>
<dbReference type="Proteomes" id="UP000642910">
    <property type="component" value="Unassembled WGS sequence"/>
</dbReference>
<evidence type="ECO:0000256" key="1">
    <source>
        <dbReference type="ARBA" id="ARBA00008635"/>
    </source>
</evidence>
<keyword evidence="4" id="KW-1185">Reference proteome</keyword>